<evidence type="ECO:0000313" key="4">
    <source>
        <dbReference type="Proteomes" id="UP000051124"/>
    </source>
</evidence>
<dbReference type="SUPFAM" id="SSF49313">
    <property type="entry name" value="Cadherin-like"/>
    <property type="match status" value="2"/>
</dbReference>
<dbReference type="InterPro" id="IPR002126">
    <property type="entry name" value="Cadherin-like_dom"/>
</dbReference>
<dbReference type="PROSITE" id="PS50268">
    <property type="entry name" value="CADHERIN_2"/>
    <property type="match status" value="1"/>
</dbReference>
<feature type="non-terminal residue" evidence="3">
    <location>
        <position position="205"/>
    </location>
</feature>
<dbReference type="GO" id="GO:0016020">
    <property type="term" value="C:membrane"/>
    <property type="evidence" value="ECO:0007669"/>
    <property type="project" value="InterPro"/>
</dbReference>
<feature type="signal peptide" evidence="1">
    <location>
        <begin position="1"/>
        <end position="26"/>
    </location>
</feature>
<organism evidence="3 4">
    <name type="scientific">candidate division TA06 bacterium DG_26</name>
    <dbReference type="NCBI Taxonomy" id="1703771"/>
    <lineage>
        <taxon>Bacteria</taxon>
        <taxon>Bacteria division TA06</taxon>
    </lineage>
</organism>
<dbReference type="Gene3D" id="2.60.40.10">
    <property type="entry name" value="Immunoglobulins"/>
    <property type="match status" value="2"/>
</dbReference>
<dbReference type="GO" id="GO:0007156">
    <property type="term" value="P:homophilic cell adhesion via plasma membrane adhesion molecules"/>
    <property type="evidence" value="ECO:0007669"/>
    <property type="project" value="InterPro"/>
</dbReference>
<comment type="caution">
    <text evidence="3">The sequence shown here is derived from an EMBL/GenBank/DDBJ whole genome shotgun (WGS) entry which is preliminary data.</text>
</comment>
<dbReference type="PROSITE" id="PS51257">
    <property type="entry name" value="PROKAR_LIPOPROTEIN"/>
    <property type="match status" value="1"/>
</dbReference>
<keyword evidence="1" id="KW-0732">Signal</keyword>
<dbReference type="CDD" id="cd11304">
    <property type="entry name" value="Cadherin_repeat"/>
    <property type="match status" value="1"/>
</dbReference>
<dbReference type="Pfam" id="PF05345">
    <property type="entry name" value="He_PIG"/>
    <property type="match status" value="2"/>
</dbReference>
<sequence length="205" mass="21433">MKNVHAIGVALIFGCLGILVTGAANAQNQPPVLTDQPDTTINEGQNLTFTLVATDPDGNNITYSSPDLPAGATLDGGTGVFDWTPDYTQAASYPVRFIATDDGVPALADTQQTVITVNDVNQPPVLTDQADTTINEGQNLTFTLVATDPDLNNITYSSPDLPAGATLDGGTGVFDWTPDYTQAASYPVRFIATDDGVPALADTQQ</sequence>
<proteinExistence type="predicted"/>
<accession>A0A0S7WHS4</accession>
<dbReference type="EMBL" id="LIZT01000047">
    <property type="protein sequence ID" value="KPJ49681.1"/>
    <property type="molecule type" value="Genomic_DNA"/>
</dbReference>
<dbReference type="InterPro" id="IPR015919">
    <property type="entry name" value="Cadherin-like_sf"/>
</dbReference>
<evidence type="ECO:0000259" key="2">
    <source>
        <dbReference type="PROSITE" id="PS50268"/>
    </source>
</evidence>
<reference evidence="3 4" key="1">
    <citation type="journal article" date="2015" name="Microbiome">
        <title>Genomic resolution of linkages in carbon, nitrogen, and sulfur cycling among widespread estuary sediment bacteria.</title>
        <authorList>
            <person name="Baker B.J."/>
            <person name="Lazar C.S."/>
            <person name="Teske A.P."/>
            <person name="Dick G.J."/>
        </authorList>
    </citation>
    <scope>NUCLEOTIDE SEQUENCE [LARGE SCALE GENOMIC DNA]</scope>
    <source>
        <strain evidence="3">DG_26</strain>
    </source>
</reference>
<feature type="domain" description="Cadherin" evidence="2">
    <location>
        <begin position="36"/>
        <end position="126"/>
    </location>
</feature>
<evidence type="ECO:0000256" key="1">
    <source>
        <dbReference type="SAM" id="SignalP"/>
    </source>
</evidence>
<protein>
    <recommendedName>
        <fullName evidence="2">Cadherin domain-containing protein</fullName>
    </recommendedName>
</protein>
<dbReference type="GO" id="GO:0005509">
    <property type="term" value="F:calcium ion binding"/>
    <property type="evidence" value="ECO:0007669"/>
    <property type="project" value="InterPro"/>
</dbReference>
<dbReference type="Proteomes" id="UP000051124">
    <property type="component" value="Unassembled WGS sequence"/>
</dbReference>
<dbReference type="AlphaFoldDB" id="A0A0S7WHS4"/>
<feature type="chain" id="PRO_5006639450" description="Cadherin domain-containing protein" evidence="1">
    <location>
        <begin position="27"/>
        <end position="205"/>
    </location>
</feature>
<gene>
    <name evidence="3" type="ORF">AMJ40_04970</name>
</gene>
<name>A0A0S7WHS4_UNCT6</name>
<dbReference type="InterPro" id="IPR013783">
    <property type="entry name" value="Ig-like_fold"/>
</dbReference>
<evidence type="ECO:0000313" key="3">
    <source>
        <dbReference type="EMBL" id="KPJ49681.1"/>
    </source>
</evidence>